<evidence type="ECO:0000313" key="1">
    <source>
        <dbReference type="EMBL" id="OEK04457.1"/>
    </source>
</evidence>
<dbReference type="AlphaFoldDB" id="A0A1E5SZH1"/>
<dbReference type="PROSITE" id="PS51257">
    <property type="entry name" value="PROKAR_LIPOPROTEIN"/>
    <property type="match status" value="1"/>
</dbReference>
<reference evidence="1 2" key="1">
    <citation type="submission" date="2016-08" db="EMBL/GenBank/DDBJ databases">
        <title>Draft genome of Fabibacter sp. strain SK-8.</title>
        <authorList>
            <person name="Wong S.-K."/>
            <person name="Hamasaki K."/>
            <person name="Yoshizawa S."/>
        </authorList>
    </citation>
    <scope>NUCLEOTIDE SEQUENCE [LARGE SCALE GENOMIC DNA]</scope>
    <source>
        <strain evidence="1 2">SK-8</strain>
    </source>
</reference>
<protein>
    <submittedName>
        <fullName evidence="1">Uncharacterized protein</fullName>
    </submittedName>
</protein>
<dbReference type="OrthoDB" id="981332at2"/>
<comment type="caution">
    <text evidence="1">The sequence shown here is derived from an EMBL/GenBank/DDBJ whole genome shotgun (WGS) entry which is preliminary data.</text>
</comment>
<keyword evidence="2" id="KW-1185">Reference proteome</keyword>
<organism evidence="1 2">
    <name type="scientific">Roseivirga misakiensis</name>
    <dbReference type="NCBI Taxonomy" id="1563681"/>
    <lineage>
        <taxon>Bacteria</taxon>
        <taxon>Pseudomonadati</taxon>
        <taxon>Bacteroidota</taxon>
        <taxon>Cytophagia</taxon>
        <taxon>Cytophagales</taxon>
        <taxon>Roseivirgaceae</taxon>
        <taxon>Roseivirga</taxon>
    </lineage>
</organism>
<accession>A0A1E5SZH1</accession>
<dbReference type="RefSeq" id="WP_069835962.1">
    <property type="nucleotide sequence ID" value="NZ_MDGQ01000005.1"/>
</dbReference>
<name>A0A1E5SZH1_9BACT</name>
<gene>
    <name evidence="1" type="ORF">BFP71_13365</name>
</gene>
<sequence>MKKFGYLGMVVVLLAVTGCAKKDTLGDFDTAKWQEDINGCQAVRAEMIDDLIEVKKDLLGLYQKSIIKLLGQPEEQELSDRSQTYYSYYIDPAPSCENGIENPRILEIRFTSLGIANEVNIK</sequence>
<evidence type="ECO:0000313" key="2">
    <source>
        <dbReference type="Proteomes" id="UP000095552"/>
    </source>
</evidence>
<dbReference type="STRING" id="1563681.BFP71_13365"/>
<dbReference type="EMBL" id="MDGQ01000005">
    <property type="protein sequence ID" value="OEK04457.1"/>
    <property type="molecule type" value="Genomic_DNA"/>
</dbReference>
<proteinExistence type="predicted"/>
<dbReference type="Proteomes" id="UP000095552">
    <property type="component" value="Unassembled WGS sequence"/>
</dbReference>